<evidence type="ECO:0000313" key="3">
    <source>
        <dbReference type="EnsemblPlants" id="QL02p029894:mrna"/>
    </source>
</evidence>
<feature type="region of interest" description="Disordered" evidence="2">
    <location>
        <begin position="250"/>
        <end position="271"/>
    </location>
</feature>
<dbReference type="Pfam" id="PF14009">
    <property type="entry name" value="PADRE"/>
    <property type="match status" value="1"/>
</dbReference>
<dbReference type="InterPro" id="IPR025322">
    <property type="entry name" value="PADRE_dom"/>
</dbReference>
<accession>A0A7N2KVP4</accession>
<keyword evidence="4" id="KW-1185">Reference proteome</keyword>
<dbReference type="InParanoid" id="A0A7N2KVP4"/>
<name>A0A7N2KVP4_QUELO</name>
<organism evidence="3 4">
    <name type="scientific">Quercus lobata</name>
    <name type="common">Valley oak</name>
    <dbReference type="NCBI Taxonomy" id="97700"/>
    <lineage>
        <taxon>Eukaryota</taxon>
        <taxon>Viridiplantae</taxon>
        <taxon>Streptophyta</taxon>
        <taxon>Embryophyta</taxon>
        <taxon>Tracheophyta</taxon>
        <taxon>Spermatophyta</taxon>
        <taxon>Magnoliopsida</taxon>
        <taxon>eudicotyledons</taxon>
        <taxon>Gunneridae</taxon>
        <taxon>Pentapetalae</taxon>
        <taxon>rosids</taxon>
        <taxon>fabids</taxon>
        <taxon>Fagales</taxon>
        <taxon>Fagaceae</taxon>
        <taxon>Quercus</taxon>
    </lineage>
</organism>
<dbReference type="Proteomes" id="UP000594261">
    <property type="component" value="Chromosome 2"/>
</dbReference>
<evidence type="ECO:0000256" key="1">
    <source>
        <dbReference type="ARBA" id="ARBA00007160"/>
    </source>
</evidence>
<dbReference type="EnsemblPlants" id="QL02p029894:mrna">
    <property type="protein sequence ID" value="QL02p029894:mrna"/>
    <property type="gene ID" value="QL02p029894"/>
</dbReference>
<proteinExistence type="inferred from homology"/>
<protein>
    <submittedName>
        <fullName evidence="3">Uncharacterized protein</fullName>
    </submittedName>
</protein>
<comment type="similarity">
    <text evidence="1">Belongs to the abscisic acid and water stress-induced protein family.</text>
</comment>
<dbReference type="PANTHER" id="PTHR33801">
    <property type="entry name" value="ABSCISIC STRESS-RIPENING PROTEIN 5"/>
    <property type="match status" value="1"/>
</dbReference>
<evidence type="ECO:0000256" key="2">
    <source>
        <dbReference type="SAM" id="MobiDB-lite"/>
    </source>
</evidence>
<feature type="compositionally biased region" description="Basic residues" evidence="2">
    <location>
        <begin position="318"/>
        <end position="340"/>
    </location>
</feature>
<dbReference type="PANTHER" id="PTHR33801:SF7">
    <property type="entry name" value="ABSCISIC STRESS-RIPENING PROTEIN 2"/>
    <property type="match status" value="1"/>
</dbReference>
<sequence>MGNCSPKGVTLVCQNSIRILMDSGAVLEFNGPIKAREILDDHPGYGIFQQGQASSSLQDLECLISGRLYYLLPLSKEHKLCKKGVTEQVKNIGIIEQLEAEWMSVVEPAKMSSHVASNFVDNLANGSTLEVLPMVRDRVWRVKLVMDTKQLEEILKLRNKLKFNGDGSTVANDTTPAIGVNNLVARDTLLIIYAGNSMVRDTSPATSDQKRDPATSVGVLLLSQVTYYFTTTMAYHHHHDRHLHLNKDEEKPVDHKKEEKHHKHREHLGQLGAVAAGAYALHEKKKAKKDPEHAHKHKIKEEIAAAVAVGAGGYAFHEHHKKKEAKKEKKAHGKKHHHLF</sequence>
<evidence type="ECO:0000313" key="4">
    <source>
        <dbReference type="Proteomes" id="UP000594261"/>
    </source>
</evidence>
<dbReference type="InterPro" id="IPR003496">
    <property type="entry name" value="ABA_WDS"/>
</dbReference>
<dbReference type="Gramene" id="QL02p029894:mrna">
    <property type="protein sequence ID" value="QL02p029894:mrna"/>
    <property type="gene ID" value="QL02p029894"/>
</dbReference>
<dbReference type="AlphaFoldDB" id="A0A7N2KVP4"/>
<dbReference type="Pfam" id="PF02496">
    <property type="entry name" value="ABA_WDS"/>
    <property type="match status" value="1"/>
</dbReference>
<reference evidence="3" key="2">
    <citation type="submission" date="2021-01" db="UniProtKB">
        <authorList>
            <consortium name="EnsemblPlants"/>
        </authorList>
    </citation>
    <scope>IDENTIFICATION</scope>
</reference>
<reference evidence="4" key="1">
    <citation type="journal article" date="2016" name="G3 (Bethesda)">
        <title>First Draft Assembly and Annotation of the Genome of a California Endemic Oak Quercus lobata Nee (Fagaceae).</title>
        <authorList>
            <person name="Sork V.L."/>
            <person name="Fitz-Gibbon S.T."/>
            <person name="Puiu D."/>
            <person name="Crepeau M."/>
            <person name="Gugger P.F."/>
            <person name="Sherman R."/>
            <person name="Stevens K."/>
            <person name="Langley C.H."/>
            <person name="Pellegrini M."/>
            <person name="Salzberg S.L."/>
        </authorList>
    </citation>
    <scope>NUCLEOTIDE SEQUENCE [LARGE SCALE GENOMIC DNA]</scope>
    <source>
        <strain evidence="4">cv. SW786</strain>
    </source>
</reference>
<feature type="region of interest" description="Disordered" evidence="2">
    <location>
        <begin position="317"/>
        <end position="340"/>
    </location>
</feature>